<dbReference type="InterPro" id="IPR011009">
    <property type="entry name" value="Kinase-like_dom_sf"/>
</dbReference>
<dbReference type="GO" id="GO:0004687">
    <property type="term" value="F:myosin light chain kinase activity"/>
    <property type="evidence" value="ECO:0007669"/>
    <property type="project" value="UniProtKB-EC"/>
</dbReference>
<feature type="domain" description="Protein kinase" evidence="6">
    <location>
        <begin position="553"/>
        <end position="791"/>
    </location>
</feature>
<dbReference type="SUPFAM" id="SSF56112">
    <property type="entry name" value="Protein kinase-like (PK-like)"/>
    <property type="match status" value="1"/>
</dbReference>
<protein>
    <submittedName>
        <fullName evidence="7">Calcium-dependent protein kinase CDPK4</fullName>
        <ecNumber evidence="7">2.7.11.18</ecNumber>
    </submittedName>
</protein>
<dbReference type="Proteomes" id="UP000028837">
    <property type="component" value="Unassembled WGS sequence"/>
</dbReference>
<feature type="compositionally biased region" description="Basic residues" evidence="5">
    <location>
        <begin position="237"/>
        <end position="246"/>
    </location>
</feature>
<comment type="caution">
    <text evidence="7">The sequence shown here is derived from an EMBL/GenBank/DDBJ whole genome shotgun (WGS) entry which is preliminary data.</text>
</comment>
<keyword evidence="3 4" id="KW-0067">ATP-binding</keyword>
<dbReference type="PROSITE" id="PS00028">
    <property type="entry name" value="ZINC_FINGER_C2H2_1"/>
    <property type="match status" value="1"/>
</dbReference>
<feature type="compositionally biased region" description="Low complexity" evidence="5">
    <location>
        <begin position="103"/>
        <end position="117"/>
    </location>
</feature>
<gene>
    <name evidence="7" type="ORF">TGDOM2_237890A</name>
</gene>
<evidence type="ECO:0000313" key="7">
    <source>
        <dbReference type="EMBL" id="KFG30321.1"/>
    </source>
</evidence>
<dbReference type="FunFam" id="1.10.510.10:FF:000571">
    <property type="entry name" value="Maternal embryonic leucine zipper kinase"/>
    <property type="match status" value="1"/>
</dbReference>
<dbReference type="InterPro" id="IPR017441">
    <property type="entry name" value="Protein_kinase_ATP_BS"/>
</dbReference>
<dbReference type="PROSITE" id="PS50011">
    <property type="entry name" value="PROTEIN_KINASE_DOM"/>
    <property type="match status" value="1"/>
</dbReference>
<feature type="region of interest" description="Disordered" evidence="5">
    <location>
        <begin position="1"/>
        <end position="516"/>
    </location>
</feature>
<dbReference type="Gene3D" id="1.10.510.10">
    <property type="entry name" value="Transferase(Phosphotransferase) domain 1"/>
    <property type="match status" value="1"/>
</dbReference>
<dbReference type="AlphaFoldDB" id="A0A086JDV3"/>
<evidence type="ECO:0000256" key="3">
    <source>
        <dbReference type="ARBA" id="ARBA00022840"/>
    </source>
</evidence>
<evidence type="ECO:0000256" key="5">
    <source>
        <dbReference type="SAM" id="MobiDB-lite"/>
    </source>
</evidence>
<comment type="subunit">
    <text evidence="1">Monomer.</text>
</comment>
<dbReference type="SMART" id="SM00220">
    <property type="entry name" value="S_TKc"/>
    <property type="match status" value="1"/>
</dbReference>
<evidence type="ECO:0000256" key="4">
    <source>
        <dbReference type="PROSITE-ProRule" id="PRU10141"/>
    </source>
</evidence>
<dbReference type="PANTHER" id="PTHR24347">
    <property type="entry name" value="SERINE/THREONINE-PROTEIN KINASE"/>
    <property type="match status" value="1"/>
</dbReference>
<feature type="compositionally biased region" description="Basic and acidic residues" evidence="5">
    <location>
        <begin position="421"/>
        <end position="432"/>
    </location>
</feature>
<feature type="compositionally biased region" description="Basic residues" evidence="5">
    <location>
        <begin position="203"/>
        <end position="222"/>
    </location>
</feature>
<evidence type="ECO:0000259" key="6">
    <source>
        <dbReference type="PROSITE" id="PS50011"/>
    </source>
</evidence>
<accession>A0A086JDV3</accession>
<dbReference type="EC" id="2.7.11.18" evidence="7"/>
<keyword evidence="7" id="KW-0418">Kinase</keyword>
<feature type="compositionally biased region" description="Polar residues" evidence="5">
    <location>
        <begin position="167"/>
        <end position="189"/>
    </location>
</feature>
<keyword evidence="7" id="KW-0808">Transferase</keyword>
<dbReference type="CDD" id="cd05117">
    <property type="entry name" value="STKc_CAMK"/>
    <property type="match status" value="1"/>
</dbReference>
<dbReference type="InterPro" id="IPR013087">
    <property type="entry name" value="Znf_C2H2_type"/>
</dbReference>
<dbReference type="Pfam" id="PF00069">
    <property type="entry name" value="Pkinase"/>
    <property type="match status" value="1"/>
</dbReference>
<dbReference type="EMBL" id="AHZU02001645">
    <property type="protein sequence ID" value="KFG30321.1"/>
    <property type="molecule type" value="Genomic_DNA"/>
</dbReference>
<name>A0A086JDV3_TOXGO</name>
<dbReference type="InterPro" id="IPR000719">
    <property type="entry name" value="Prot_kinase_dom"/>
</dbReference>
<organism evidence="7 8">
    <name type="scientific">Toxoplasma gondii GAB2-2007-GAL-DOM2</name>
    <dbReference type="NCBI Taxonomy" id="1130820"/>
    <lineage>
        <taxon>Eukaryota</taxon>
        <taxon>Sar</taxon>
        <taxon>Alveolata</taxon>
        <taxon>Apicomplexa</taxon>
        <taxon>Conoidasida</taxon>
        <taxon>Coccidia</taxon>
        <taxon>Eucoccidiorida</taxon>
        <taxon>Eimeriorina</taxon>
        <taxon>Sarcocystidae</taxon>
        <taxon>Toxoplasma</taxon>
    </lineage>
</organism>
<feature type="compositionally biased region" description="Basic and acidic residues" evidence="5">
    <location>
        <begin position="483"/>
        <end position="506"/>
    </location>
</feature>
<evidence type="ECO:0000256" key="2">
    <source>
        <dbReference type="ARBA" id="ARBA00022741"/>
    </source>
</evidence>
<evidence type="ECO:0000313" key="8">
    <source>
        <dbReference type="Proteomes" id="UP000028837"/>
    </source>
</evidence>
<reference evidence="7 8" key="1">
    <citation type="submission" date="2014-02" db="EMBL/GenBank/DDBJ databases">
        <authorList>
            <person name="Sibley D."/>
            <person name="Venepally P."/>
            <person name="Karamycheva S."/>
            <person name="Hadjithomas M."/>
            <person name="Khan A."/>
            <person name="Brunk B."/>
            <person name="Roos D."/>
            <person name="Caler E."/>
            <person name="Lorenzi H."/>
        </authorList>
    </citation>
    <scope>NUCLEOTIDE SEQUENCE [LARGE SCALE GENOMIC DNA]</scope>
    <source>
        <strain evidence="7 8">GAB2-2007-GAL-DOM2</strain>
    </source>
</reference>
<dbReference type="PROSITE" id="PS00107">
    <property type="entry name" value="PROTEIN_KINASE_ATP"/>
    <property type="match status" value="1"/>
</dbReference>
<keyword evidence="2 4" id="KW-0547">Nucleotide-binding</keyword>
<feature type="compositionally biased region" description="Basic and acidic residues" evidence="5">
    <location>
        <begin position="55"/>
        <end position="75"/>
    </location>
</feature>
<sequence length="791" mass="85882">MGCTHSRGLAGASRPTNLPLSHLKTKSAKVSPFQLRPTAAPQTVSSSRELPLPNAEKDSGGSAREDSLLGSEERLSASPQNTSAVSAGFPRENAEPQASPLEPGGDTTPGRTTGDTGASRKGEDADVSQAEAVAEKRQEDNGEQALTAARVSHGARVALPSPCQAPLTPSGTDAEAQSPSRADQGSPFSGASRWLRPAFPSPARRKKDKERKGRVTTRRRASKNGLAPVSQNQLFRYRFRRKKTRTRGGGCSEPDARAAPVADGASKSSSFSVGPTRGEASPPVASPHARCPRCGRDFPAPDSPFAHTGAQHGRELTQATPREPVAAERVAPPMSPAERASHAPAHAEGQGLGHRLLSPKRHRPYFDRVRPAGTRSAQDSALRPGGEAPFAFGGGTFAIRDAPGGRQPAKGKLARPPNHRSSVDPKTHEKQGHATPVVNGAPDASPRKGRHARSPGSEGARPCCACGWPGPQGPQAAAQSDSKGTHRATEPRGRPRADHRSRRGPEEDVSSSDLSVPPEFVMADPLSFFNSLTHTPLFTSRIKTKVKLEQVYDVSNHVLGTGISGAVRIGHHRQSRRQVAIKTLCLSAMAPKRTLMLYNEVAIYLQVDHPNICKLLEVFKGHKRIHLVMELCTGKELYDRLARKKRYSEKDAGRVTRQMLSAINYCHQRHICHRDLKLENWVFRDDSDDAPLKLIDFGFSRIFHPGVRMTAMHGTVYYVAPEVMDGKYNEKCDLWSIGVIVYMLLSGSPPFTGHGDQEILIKIRRCKYNMDGPRWRGISEQAKHFIASLLR</sequence>
<feature type="binding site" evidence="4">
    <location>
        <position position="582"/>
    </location>
    <ligand>
        <name>ATP</name>
        <dbReference type="ChEBI" id="CHEBI:30616"/>
    </ligand>
</feature>
<proteinExistence type="predicted"/>
<dbReference type="VEuPathDB" id="ToxoDB:TGDOM2_237890A"/>
<dbReference type="OrthoDB" id="329929at2759"/>
<dbReference type="GO" id="GO:0005524">
    <property type="term" value="F:ATP binding"/>
    <property type="evidence" value="ECO:0007669"/>
    <property type="project" value="UniProtKB-UniRule"/>
</dbReference>
<evidence type="ECO:0000256" key="1">
    <source>
        <dbReference type="ARBA" id="ARBA00011245"/>
    </source>
</evidence>